<dbReference type="RefSeq" id="WP_200504599.1">
    <property type="nucleotide sequence ID" value="NZ_JAEHFX010000001.1"/>
</dbReference>
<feature type="signal peptide" evidence="2">
    <location>
        <begin position="1"/>
        <end position="17"/>
    </location>
</feature>
<name>A0ABS1BXY9_9BACT</name>
<evidence type="ECO:0000313" key="4">
    <source>
        <dbReference type="Proteomes" id="UP000644147"/>
    </source>
</evidence>
<dbReference type="PROSITE" id="PS51257">
    <property type="entry name" value="PROKAR_LIPOPROTEIN"/>
    <property type="match status" value="1"/>
</dbReference>
<evidence type="ECO:0000313" key="3">
    <source>
        <dbReference type="EMBL" id="MBK0402004.1"/>
    </source>
</evidence>
<evidence type="ECO:0000256" key="2">
    <source>
        <dbReference type="SAM" id="SignalP"/>
    </source>
</evidence>
<accession>A0ABS1BXY9</accession>
<gene>
    <name evidence="3" type="ORF">I5M27_03345</name>
</gene>
<reference evidence="3 4" key="1">
    <citation type="submission" date="2020-12" db="EMBL/GenBank/DDBJ databases">
        <title>Bacterial novel species Adhaeribacter sp. BT258 isolated from soil.</title>
        <authorList>
            <person name="Jung H.-Y."/>
        </authorList>
    </citation>
    <scope>NUCLEOTIDE SEQUENCE [LARGE SCALE GENOMIC DNA]</scope>
    <source>
        <strain evidence="3 4">BT258</strain>
    </source>
</reference>
<dbReference type="EMBL" id="JAEHFX010000001">
    <property type="protein sequence ID" value="MBK0402004.1"/>
    <property type="molecule type" value="Genomic_DNA"/>
</dbReference>
<evidence type="ECO:0000256" key="1">
    <source>
        <dbReference type="SAM" id="Coils"/>
    </source>
</evidence>
<organism evidence="3 4">
    <name type="scientific">Adhaeribacter terrigena</name>
    <dbReference type="NCBI Taxonomy" id="2793070"/>
    <lineage>
        <taxon>Bacteria</taxon>
        <taxon>Pseudomonadati</taxon>
        <taxon>Bacteroidota</taxon>
        <taxon>Cytophagia</taxon>
        <taxon>Cytophagales</taxon>
        <taxon>Hymenobacteraceae</taxon>
        <taxon>Adhaeribacter</taxon>
    </lineage>
</organism>
<feature type="coiled-coil region" evidence="1">
    <location>
        <begin position="20"/>
        <end position="64"/>
    </location>
</feature>
<comment type="caution">
    <text evidence="3">The sequence shown here is derived from an EMBL/GenBank/DDBJ whole genome shotgun (WGS) entry which is preliminary data.</text>
</comment>
<proteinExistence type="predicted"/>
<evidence type="ECO:0008006" key="5">
    <source>
        <dbReference type="Google" id="ProtNLM"/>
    </source>
</evidence>
<feature type="chain" id="PRO_5047210855" description="Lipocalin-like domain-containing protein" evidence="2">
    <location>
        <begin position="18"/>
        <end position="190"/>
    </location>
</feature>
<keyword evidence="4" id="KW-1185">Reference proteome</keyword>
<keyword evidence="2" id="KW-0732">Signal</keyword>
<protein>
    <recommendedName>
        <fullName evidence="5">Lipocalin-like domain-containing protein</fullName>
    </recommendedName>
</protein>
<keyword evidence="1" id="KW-0175">Coiled coil</keyword>
<dbReference type="Proteomes" id="UP000644147">
    <property type="component" value="Unassembled WGS sequence"/>
</dbReference>
<sequence>MKQLSLFILFLLPLLSACNSKTQQENLRQKEASLLQKEQELLVKEKTLELKEAALAEREEALKQPVVTDTLAAVNEALLGKWAVKMTCSETTCPGSAVGDTKTEQWEITYQDNKFIAKAIANNNQVRMYSGIYTGNTLELIADEAATPNQPAVKIIARLRKASENTLEGQREITRATGCKIIYELQMSRE</sequence>